<organism evidence="2 3">
    <name type="scientific">Sphingomonas parva</name>
    <dbReference type="NCBI Taxonomy" id="2555898"/>
    <lineage>
        <taxon>Bacteria</taxon>
        <taxon>Pseudomonadati</taxon>
        <taxon>Pseudomonadota</taxon>
        <taxon>Alphaproteobacteria</taxon>
        <taxon>Sphingomonadales</taxon>
        <taxon>Sphingomonadaceae</taxon>
        <taxon>Sphingomonas</taxon>
    </lineage>
</organism>
<feature type="transmembrane region" description="Helical" evidence="1">
    <location>
        <begin position="51"/>
        <end position="70"/>
    </location>
</feature>
<gene>
    <name evidence="2" type="ORF">E2493_04520</name>
</gene>
<dbReference type="Pfam" id="PF14248">
    <property type="entry name" value="DUF4345"/>
    <property type="match status" value="1"/>
</dbReference>
<sequence length="137" mass="14087">MTPEREGRLLQIAVAIACLVPFAAGGAGVVLSTAMLKDVGPPWTPDLDSHFRYLSGLLFGIGIAFAACVPRIEAMGLLFRGLTVVVVAGGLARLLSLLASGPPGAGHLFGLAMELGVVPALAIWQTRVARRSRAAAG</sequence>
<reference evidence="2 3" key="1">
    <citation type="submission" date="2019-03" db="EMBL/GenBank/DDBJ databases">
        <title>Genome sequence of Sphingomonas sp. 17J27-24.</title>
        <authorList>
            <person name="Kim M."/>
            <person name="Maeng S."/>
            <person name="Sathiyaraj S."/>
        </authorList>
    </citation>
    <scope>NUCLEOTIDE SEQUENCE [LARGE SCALE GENOMIC DNA]</scope>
    <source>
        <strain evidence="2 3">17J27-24</strain>
    </source>
</reference>
<comment type="caution">
    <text evidence="2">The sequence shown here is derived from an EMBL/GenBank/DDBJ whole genome shotgun (WGS) entry which is preliminary data.</text>
</comment>
<evidence type="ECO:0000313" key="2">
    <source>
        <dbReference type="EMBL" id="TFI59461.1"/>
    </source>
</evidence>
<feature type="transmembrane region" description="Helical" evidence="1">
    <location>
        <begin position="77"/>
        <end position="99"/>
    </location>
</feature>
<accession>A0A4Y8ZTY2</accession>
<evidence type="ECO:0000256" key="1">
    <source>
        <dbReference type="SAM" id="Phobius"/>
    </source>
</evidence>
<dbReference type="InterPro" id="IPR025597">
    <property type="entry name" value="DUF4345"/>
</dbReference>
<dbReference type="RefSeq" id="WP_135084156.1">
    <property type="nucleotide sequence ID" value="NZ_SPDV01000007.1"/>
</dbReference>
<feature type="transmembrane region" description="Helical" evidence="1">
    <location>
        <begin position="105"/>
        <end position="124"/>
    </location>
</feature>
<proteinExistence type="predicted"/>
<dbReference type="Proteomes" id="UP000298213">
    <property type="component" value="Unassembled WGS sequence"/>
</dbReference>
<keyword evidence="1" id="KW-1133">Transmembrane helix</keyword>
<name>A0A4Y8ZTY2_9SPHN</name>
<keyword evidence="3" id="KW-1185">Reference proteome</keyword>
<dbReference type="EMBL" id="SPDV01000007">
    <property type="protein sequence ID" value="TFI59461.1"/>
    <property type="molecule type" value="Genomic_DNA"/>
</dbReference>
<keyword evidence="1" id="KW-0472">Membrane</keyword>
<evidence type="ECO:0000313" key="3">
    <source>
        <dbReference type="Proteomes" id="UP000298213"/>
    </source>
</evidence>
<keyword evidence="1" id="KW-0812">Transmembrane</keyword>
<feature type="transmembrane region" description="Helical" evidence="1">
    <location>
        <begin position="12"/>
        <end position="31"/>
    </location>
</feature>
<dbReference type="AlphaFoldDB" id="A0A4Y8ZTY2"/>
<dbReference type="OrthoDB" id="7619515at2"/>
<protein>
    <submittedName>
        <fullName evidence="2">DUF4345 domain-containing protein</fullName>
    </submittedName>
</protein>